<dbReference type="Gene3D" id="2.60.40.10">
    <property type="entry name" value="Immunoglobulins"/>
    <property type="match status" value="1"/>
</dbReference>
<protein>
    <recommendedName>
        <fullName evidence="4">Carboxypeptidase regulatory-like domain-containing protein</fullName>
    </recommendedName>
</protein>
<dbReference type="Pfam" id="PF13620">
    <property type="entry name" value="CarboxypepD_reg"/>
    <property type="match status" value="1"/>
</dbReference>
<dbReference type="InterPro" id="IPR013783">
    <property type="entry name" value="Ig-like_fold"/>
</dbReference>
<keyword evidence="1" id="KW-1133">Transmembrane helix</keyword>
<sequence>MTDRHTTLAVLVSLALATLVSVAIVPGAVVAQSQTQSGTVTVEDGSADGANVTVAPLNGSSQLAADPVETTVENGSFSYDLIEGASTYFVQLEHGNLSHYQLITDGEEPAFVLNETASRTLVAEDGQPVSNATVNVTSEFGPDVGQVTTNEDGSVTLDSLQPDRTYALEIEANGARYRELISTGNGTTDETTELAEPTGDRDELRLGGGQPANHVMQVGPTESGDGLFVVETVSLENGADRPFVGPVDFEVPTDAEVVLGMVRDERADVETENGTATVNASIEANETAEVSVFYQLENRDLEKAVGYDVEQFALSFQEYDLNQVESSENLVEADAPMPMLTNADALAADEQIAVSIDEDGGAVASDELDDDSQGGDLPLGLLSVAFVAIVVGGLVAYRRL</sequence>
<keyword evidence="3" id="KW-1185">Reference proteome</keyword>
<evidence type="ECO:0000313" key="2">
    <source>
        <dbReference type="EMBL" id="ELY64007.1"/>
    </source>
</evidence>
<accession>L9XR78</accession>
<dbReference type="RefSeq" id="WP_008421321.1">
    <property type="nucleotide sequence ID" value="NZ_AOIA01000034.1"/>
</dbReference>
<dbReference type="Proteomes" id="UP000011531">
    <property type="component" value="Unassembled WGS sequence"/>
</dbReference>
<evidence type="ECO:0000313" key="3">
    <source>
        <dbReference type="Proteomes" id="UP000011531"/>
    </source>
</evidence>
<dbReference type="PATRIC" id="fig|1227498.3.peg.1189"/>
<keyword evidence="1" id="KW-0472">Membrane</keyword>
<feature type="transmembrane region" description="Helical" evidence="1">
    <location>
        <begin position="377"/>
        <end position="397"/>
    </location>
</feature>
<evidence type="ECO:0000256" key="1">
    <source>
        <dbReference type="SAM" id="Phobius"/>
    </source>
</evidence>
<keyword evidence="1" id="KW-0812">Transmembrane</keyword>
<dbReference type="InterPro" id="IPR008969">
    <property type="entry name" value="CarboxyPept-like_regulatory"/>
</dbReference>
<name>L9XR78_9EURY</name>
<comment type="caution">
    <text evidence="2">The sequence shown here is derived from an EMBL/GenBank/DDBJ whole genome shotgun (WGS) entry which is preliminary data.</text>
</comment>
<dbReference type="AlphaFoldDB" id="L9XR78"/>
<evidence type="ECO:0008006" key="4">
    <source>
        <dbReference type="Google" id="ProtNLM"/>
    </source>
</evidence>
<dbReference type="EMBL" id="AOIA01000034">
    <property type="protein sequence ID" value="ELY64007.1"/>
    <property type="molecule type" value="Genomic_DNA"/>
</dbReference>
<gene>
    <name evidence="2" type="ORF">C492_05787</name>
</gene>
<proteinExistence type="predicted"/>
<reference evidence="2 3" key="1">
    <citation type="journal article" date="2014" name="PLoS Genet.">
        <title>Phylogenetically driven sequencing of extremely halophilic archaea reveals strategies for static and dynamic osmo-response.</title>
        <authorList>
            <person name="Becker E.A."/>
            <person name="Seitzer P.M."/>
            <person name="Tritt A."/>
            <person name="Larsen D."/>
            <person name="Krusor M."/>
            <person name="Yao A.I."/>
            <person name="Wu D."/>
            <person name="Madern D."/>
            <person name="Eisen J.A."/>
            <person name="Darling A.E."/>
            <person name="Facciotti M.T."/>
        </authorList>
    </citation>
    <scope>NUCLEOTIDE SEQUENCE [LARGE SCALE GENOMIC DNA]</scope>
    <source>
        <strain evidence="2 3">DSM 18795</strain>
    </source>
</reference>
<organism evidence="2 3">
    <name type="scientific">Natronococcus jeotgali DSM 18795</name>
    <dbReference type="NCBI Taxonomy" id="1227498"/>
    <lineage>
        <taxon>Archaea</taxon>
        <taxon>Methanobacteriati</taxon>
        <taxon>Methanobacteriota</taxon>
        <taxon>Stenosarchaea group</taxon>
        <taxon>Halobacteria</taxon>
        <taxon>Halobacteriales</taxon>
        <taxon>Natrialbaceae</taxon>
        <taxon>Natronococcus</taxon>
    </lineage>
</organism>
<dbReference type="SUPFAM" id="SSF49464">
    <property type="entry name" value="Carboxypeptidase regulatory domain-like"/>
    <property type="match status" value="1"/>
</dbReference>
<dbReference type="OrthoDB" id="195877at2157"/>
<dbReference type="STRING" id="1227498.C492_05787"/>